<sequence length="105" mass="11678">MHPEPDYESYSEDELIDVYENIDRENYPDRFKKVKSLLAIKVSNTEISEHFEEVEVLNSDPIKKAQRINDFFDSLNDSGVDYRSGSCDGFDGGSDSGGGDCGGGD</sequence>
<dbReference type="Proteomes" id="UP000029843">
    <property type="component" value="Unassembled WGS sequence"/>
</dbReference>
<feature type="region of interest" description="Disordered" evidence="1">
    <location>
        <begin position="85"/>
        <end position="105"/>
    </location>
</feature>
<dbReference type="RefSeq" id="WP_033093836.1">
    <property type="nucleotide sequence ID" value="NZ_JQED01000024.1"/>
</dbReference>
<dbReference type="EMBL" id="JQED01000024">
    <property type="protein sequence ID" value="KGJ91953.1"/>
    <property type="molecule type" value="Genomic_DNA"/>
</dbReference>
<evidence type="ECO:0000313" key="2">
    <source>
        <dbReference type="EMBL" id="KGJ91953.1"/>
    </source>
</evidence>
<dbReference type="PATRIC" id="fig|28229.4.peg.2105"/>
<gene>
    <name evidence="2" type="ORF">ND2E_3061</name>
</gene>
<reference evidence="2 3" key="1">
    <citation type="submission" date="2014-08" db="EMBL/GenBank/DDBJ databases">
        <title>Genomic and Phenotypic Diversity of Colwellia psychrerythraea strains from Disparate Marine Basins.</title>
        <authorList>
            <person name="Techtmann S.M."/>
            <person name="Stelling S.C."/>
            <person name="Utturkar S.M."/>
            <person name="Alshibli N."/>
            <person name="Harris A."/>
            <person name="Brown S.D."/>
            <person name="Hazen T.C."/>
        </authorList>
    </citation>
    <scope>NUCLEOTIDE SEQUENCE [LARGE SCALE GENOMIC DNA]</scope>
    <source>
        <strain evidence="2 3">ND2E</strain>
    </source>
</reference>
<evidence type="ECO:0000256" key="1">
    <source>
        <dbReference type="SAM" id="MobiDB-lite"/>
    </source>
</evidence>
<protein>
    <submittedName>
        <fullName evidence="2">Uncharacterized protein</fullName>
    </submittedName>
</protein>
<dbReference type="OrthoDB" id="7041927at2"/>
<feature type="compositionally biased region" description="Gly residues" evidence="1">
    <location>
        <begin position="90"/>
        <end position="105"/>
    </location>
</feature>
<accession>A0A099KQK0</accession>
<organism evidence="2 3">
    <name type="scientific">Colwellia psychrerythraea</name>
    <name type="common">Vibrio psychroerythus</name>
    <dbReference type="NCBI Taxonomy" id="28229"/>
    <lineage>
        <taxon>Bacteria</taxon>
        <taxon>Pseudomonadati</taxon>
        <taxon>Pseudomonadota</taxon>
        <taxon>Gammaproteobacteria</taxon>
        <taxon>Alteromonadales</taxon>
        <taxon>Colwelliaceae</taxon>
        <taxon>Colwellia</taxon>
    </lineage>
</organism>
<comment type="caution">
    <text evidence="2">The sequence shown here is derived from an EMBL/GenBank/DDBJ whole genome shotgun (WGS) entry which is preliminary data.</text>
</comment>
<name>A0A099KQK0_COLPS</name>
<dbReference type="AlphaFoldDB" id="A0A099KQK0"/>
<proteinExistence type="predicted"/>
<evidence type="ECO:0000313" key="3">
    <source>
        <dbReference type="Proteomes" id="UP000029843"/>
    </source>
</evidence>